<dbReference type="EMBL" id="GBRD01002386">
    <property type="protein sequence ID" value="JAG63435.1"/>
    <property type="molecule type" value="Transcribed_RNA"/>
</dbReference>
<reference evidence="2" key="1">
    <citation type="submission" date="2014-09" db="EMBL/GenBank/DDBJ databases">
        <authorList>
            <person name="Magalhaes I.L.F."/>
            <person name="Oliveira U."/>
            <person name="Santos F.R."/>
            <person name="Vidigal T.H.D.A."/>
            <person name="Brescovit A.D."/>
            <person name="Santos A.J."/>
        </authorList>
    </citation>
    <scope>NUCLEOTIDE SEQUENCE</scope>
</reference>
<feature type="compositionally biased region" description="Acidic residues" evidence="1">
    <location>
        <begin position="71"/>
        <end position="98"/>
    </location>
</feature>
<sequence length="155" mass="18100">MWEDLGRRAVQLRMKPGLIFLLRLAWESRIRLPLLIMSGFMALGLRIQMEINIDRTSRFIPRLRLDDDEFALTDGEDMDTDDESDETDENDDENDDDTSWLHGSNYDTEDYDSTMKNSTMIRHPRLQRLPLNAPLLTSKTTGIRNAVSFYDEVKK</sequence>
<proteinExistence type="predicted"/>
<name>A0A0K8TE55_LYGHE</name>
<protein>
    <submittedName>
        <fullName evidence="2">Uncharacterized protein</fullName>
    </submittedName>
</protein>
<dbReference type="AlphaFoldDB" id="A0A0K8TE55"/>
<accession>A0A0K8TE55</accession>
<organism evidence="2">
    <name type="scientific">Lygus hesperus</name>
    <name type="common">Western plant bug</name>
    <dbReference type="NCBI Taxonomy" id="30085"/>
    <lineage>
        <taxon>Eukaryota</taxon>
        <taxon>Metazoa</taxon>
        <taxon>Ecdysozoa</taxon>
        <taxon>Arthropoda</taxon>
        <taxon>Hexapoda</taxon>
        <taxon>Insecta</taxon>
        <taxon>Pterygota</taxon>
        <taxon>Neoptera</taxon>
        <taxon>Paraneoptera</taxon>
        <taxon>Hemiptera</taxon>
        <taxon>Heteroptera</taxon>
        <taxon>Panheteroptera</taxon>
        <taxon>Cimicomorpha</taxon>
        <taxon>Miridae</taxon>
        <taxon>Mirini</taxon>
        <taxon>Lygus</taxon>
    </lineage>
</organism>
<evidence type="ECO:0000256" key="1">
    <source>
        <dbReference type="SAM" id="MobiDB-lite"/>
    </source>
</evidence>
<evidence type="ECO:0000313" key="2">
    <source>
        <dbReference type="EMBL" id="JAG63435.1"/>
    </source>
</evidence>
<dbReference type="EMBL" id="GBRD01002385">
    <property type="protein sequence ID" value="JAG63436.1"/>
    <property type="molecule type" value="Transcribed_RNA"/>
</dbReference>
<feature type="region of interest" description="Disordered" evidence="1">
    <location>
        <begin position="71"/>
        <end position="118"/>
    </location>
</feature>